<dbReference type="EMBL" id="MHIG01000033">
    <property type="protein sequence ID" value="OGY46405.1"/>
    <property type="molecule type" value="Genomic_DNA"/>
</dbReference>
<feature type="transmembrane region" description="Helical" evidence="1">
    <location>
        <begin position="20"/>
        <end position="40"/>
    </location>
</feature>
<feature type="transmembrane region" description="Helical" evidence="1">
    <location>
        <begin position="52"/>
        <end position="73"/>
    </location>
</feature>
<evidence type="ECO:0000313" key="2">
    <source>
        <dbReference type="EMBL" id="OGY46405.1"/>
    </source>
</evidence>
<name>A0A1G1Y245_9BACT</name>
<accession>A0A1G1Y245</accession>
<keyword evidence="1" id="KW-1133">Transmembrane helix</keyword>
<protein>
    <submittedName>
        <fullName evidence="2">Uncharacterized protein</fullName>
    </submittedName>
</protein>
<gene>
    <name evidence="2" type="ORF">A2840_00900</name>
</gene>
<dbReference type="Proteomes" id="UP000178385">
    <property type="component" value="Unassembled WGS sequence"/>
</dbReference>
<reference evidence="2 3" key="1">
    <citation type="journal article" date="2016" name="Nat. Commun.">
        <title>Thousands of microbial genomes shed light on interconnected biogeochemical processes in an aquifer system.</title>
        <authorList>
            <person name="Anantharaman K."/>
            <person name="Brown C.T."/>
            <person name="Hug L.A."/>
            <person name="Sharon I."/>
            <person name="Castelle C.J."/>
            <person name="Probst A.J."/>
            <person name="Thomas B.C."/>
            <person name="Singh A."/>
            <person name="Wilkins M.J."/>
            <person name="Karaoz U."/>
            <person name="Brodie E.L."/>
            <person name="Williams K.H."/>
            <person name="Hubbard S.S."/>
            <person name="Banfield J.F."/>
        </authorList>
    </citation>
    <scope>NUCLEOTIDE SEQUENCE [LARGE SCALE GENOMIC DNA]</scope>
</reference>
<proteinExistence type="predicted"/>
<comment type="caution">
    <text evidence="2">The sequence shown here is derived from an EMBL/GenBank/DDBJ whole genome shotgun (WGS) entry which is preliminary data.</text>
</comment>
<dbReference type="AlphaFoldDB" id="A0A1G1Y245"/>
<organism evidence="2 3">
    <name type="scientific">Candidatus Buchananbacteria bacterium RIFCSPHIGHO2_01_FULL_47_11b</name>
    <dbReference type="NCBI Taxonomy" id="1797537"/>
    <lineage>
        <taxon>Bacteria</taxon>
        <taxon>Candidatus Buchananiibacteriota</taxon>
    </lineage>
</organism>
<evidence type="ECO:0000256" key="1">
    <source>
        <dbReference type="SAM" id="Phobius"/>
    </source>
</evidence>
<sequence length="94" mass="10531">MIDGLNLLFVSSILDWILDIAFWFAAFIATFDFTFGSAFVRRVTLNAATTIIEFIPIVDVLPFHLLLVLILYVDTKYDLFDKIKGGGLSSIKPA</sequence>
<keyword evidence="1" id="KW-0472">Membrane</keyword>
<keyword evidence="1" id="KW-0812">Transmembrane</keyword>
<evidence type="ECO:0000313" key="3">
    <source>
        <dbReference type="Proteomes" id="UP000178385"/>
    </source>
</evidence>